<keyword evidence="1" id="KW-1133">Transmembrane helix</keyword>
<accession>A0ABM7WHD1</accession>
<dbReference type="RefSeq" id="WP_102378737.1">
    <property type="nucleotide sequence ID" value="NZ_AP025564.1"/>
</dbReference>
<organism evidence="2 3">
    <name type="scientific">Raoultibacter timonensis</name>
    <dbReference type="NCBI Taxonomy" id="1907662"/>
    <lineage>
        <taxon>Bacteria</taxon>
        <taxon>Bacillati</taxon>
        <taxon>Actinomycetota</taxon>
        <taxon>Coriobacteriia</taxon>
        <taxon>Eggerthellales</taxon>
        <taxon>Eggerthellaceae</taxon>
        <taxon>Raoultibacter</taxon>
    </lineage>
</organism>
<dbReference type="EMBL" id="AP025564">
    <property type="protein sequence ID" value="BDE95674.1"/>
    <property type="molecule type" value="Genomic_DNA"/>
</dbReference>
<name>A0ABM7WHD1_9ACTN</name>
<feature type="transmembrane region" description="Helical" evidence="1">
    <location>
        <begin position="27"/>
        <end position="46"/>
    </location>
</feature>
<evidence type="ECO:0000313" key="2">
    <source>
        <dbReference type="EMBL" id="BDE95674.1"/>
    </source>
</evidence>
<keyword evidence="3" id="KW-1185">Reference proteome</keyword>
<evidence type="ECO:0000313" key="3">
    <source>
        <dbReference type="Proteomes" id="UP001320544"/>
    </source>
</evidence>
<evidence type="ECO:0000256" key="1">
    <source>
        <dbReference type="SAM" id="Phobius"/>
    </source>
</evidence>
<dbReference type="Proteomes" id="UP001320544">
    <property type="component" value="Chromosome"/>
</dbReference>
<reference evidence="2 3" key="1">
    <citation type="submission" date="2022-01" db="EMBL/GenBank/DDBJ databases">
        <title>Novel bile acid biosynthetic pathways are enriched in the microbiome of centenarians.</title>
        <authorList>
            <person name="Sato Y."/>
            <person name="Atarashi K."/>
            <person name="Plichta R.D."/>
            <person name="Arai Y."/>
            <person name="Sasajima S."/>
            <person name="Kearney M.S."/>
            <person name="Suda W."/>
            <person name="Takeshita K."/>
            <person name="Sasaki T."/>
            <person name="Okamoto S."/>
            <person name="Skelly N.A."/>
            <person name="Okamura Y."/>
            <person name="Vlamakis H."/>
            <person name="Li Y."/>
            <person name="Tanoue T."/>
            <person name="Takei H."/>
            <person name="Nittono H."/>
            <person name="Narushima S."/>
            <person name="Irie J."/>
            <person name="Itoh H."/>
            <person name="Moriya K."/>
            <person name="Sugiura Y."/>
            <person name="Suematsu M."/>
            <person name="Moritoki N."/>
            <person name="Shibata S."/>
            <person name="Littman R.D."/>
            <person name="Fischbach A.M."/>
            <person name="Uwamino Y."/>
            <person name="Inoue T."/>
            <person name="Honda A."/>
            <person name="Hattori M."/>
            <person name="Murai T."/>
            <person name="Xavier J.R."/>
            <person name="Hirose N."/>
            <person name="Honda K."/>
        </authorList>
    </citation>
    <scope>NUCLEOTIDE SEQUENCE [LARGE SCALE GENOMIC DNA]</scope>
    <source>
        <strain evidence="2 3">CE91-St30</strain>
    </source>
</reference>
<feature type="transmembrane region" description="Helical" evidence="1">
    <location>
        <begin position="58"/>
        <end position="80"/>
    </location>
</feature>
<keyword evidence="1" id="KW-0812">Transmembrane</keyword>
<keyword evidence="1" id="KW-0472">Membrane</keyword>
<sequence>MSRELSKRKARCLDEIAELRARRRRDVIKCAAALAIIVVVVAGKQLLASQGVIDPNGIVAGALTMLIAFGLAIVGGTASIEFTKSGAKIRELRQSCGISKEDLKQYRV</sequence>
<gene>
    <name evidence="2" type="ORF">CE91St30_10070</name>
</gene>
<protein>
    <submittedName>
        <fullName evidence="2">Uncharacterized protein</fullName>
    </submittedName>
</protein>
<proteinExistence type="predicted"/>